<keyword evidence="3" id="KW-1185">Reference proteome</keyword>
<dbReference type="AlphaFoldDB" id="A0A9D4N749"/>
<protein>
    <submittedName>
        <fullName evidence="2">Uncharacterized protein</fullName>
    </submittedName>
</protein>
<comment type="caution">
    <text evidence="2">The sequence shown here is derived from an EMBL/GenBank/DDBJ whole genome shotgun (WGS) entry which is preliminary data.</text>
</comment>
<reference evidence="2" key="1">
    <citation type="journal article" date="2019" name="bioRxiv">
        <title>The Genome of the Zebra Mussel, Dreissena polymorpha: A Resource for Invasive Species Research.</title>
        <authorList>
            <person name="McCartney M.A."/>
            <person name="Auch B."/>
            <person name="Kono T."/>
            <person name="Mallez S."/>
            <person name="Zhang Y."/>
            <person name="Obille A."/>
            <person name="Becker A."/>
            <person name="Abrahante J.E."/>
            <person name="Garbe J."/>
            <person name="Badalamenti J.P."/>
            <person name="Herman A."/>
            <person name="Mangelson H."/>
            <person name="Liachko I."/>
            <person name="Sullivan S."/>
            <person name="Sone E.D."/>
            <person name="Koren S."/>
            <person name="Silverstein K.A.T."/>
            <person name="Beckman K.B."/>
            <person name="Gohl D.M."/>
        </authorList>
    </citation>
    <scope>NUCLEOTIDE SEQUENCE</scope>
    <source>
        <strain evidence="2">Duluth1</strain>
        <tissue evidence="2">Whole animal</tissue>
    </source>
</reference>
<evidence type="ECO:0000313" key="2">
    <source>
        <dbReference type="EMBL" id="KAH3890988.1"/>
    </source>
</evidence>
<evidence type="ECO:0000256" key="1">
    <source>
        <dbReference type="SAM" id="MobiDB-lite"/>
    </source>
</evidence>
<feature type="region of interest" description="Disordered" evidence="1">
    <location>
        <begin position="84"/>
        <end position="108"/>
    </location>
</feature>
<gene>
    <name evidence="2" type="ORF">DPMN_015079</name>
</gene>
<organism evidence="2 3">
    <name type="scientific">Dreissena polymorpha</name>
    <name type="common">Zebra mussel</name>
    <name type="synonym">Mytilus polymorpha</name>
    <dbReference type="NCBI Taxonomy" id="45954"/>
    <lineage>
        <taxon>Eukaryota</taxon>
        <taxon>Metazoa</taxon>
        <taxon>Spiralia</taxon>
        <taxon>Lophotrochozoa</taxon>
        <taxon>Mollusca</taxon>
        <taxon>Bivalvia</taxon>
        <taxon>Autobranchia</taxon>
        <taxon>Heteroconchia</taxon>
        <taxon>Euheterodonta</taxon>
        <taxon>Imparidentia</taxon>
        <taxon>Neoheterodontei</taxon>
        <taxon>Myida</taxon>
        <taxon>Dreissenoidea</taxon>
        <taxon>Dreissenidae</taxon>
        <taxon>Dreissena</taxon>
    </lineage>
</organism>
<accession>A0A9D4N749</accession>
<proteinExistence type="predicted"/>
<name>A0A9D4N749_DREPO</name>
<dbReference type="EMBL" id="JAIWYP010000001">
    <property type="protein sequence ID" value="KAH3890988.1"/>
    <property type="molecule type" value="Genomic_DNA"/>
</dbReference>
<reference evidence="2" key="2">
    <citation type="submission" date="2020-11" db="EMBL/GenBank/DDBJ databases">
        <authorList>
            <person name="McCartney M.A."/>
            <person name="Auch B."/>
            <person name="Kono T."/>
            <person name="Mallez S."/>
            <person name="Becker A."/>
            <person name="Gohl D.M."/>
            <person name="Silverstein K.A.T."/>
            <person name="Koren S."/>
            <person name="Bechman K.B."/>
            <person name="Herman A."/>
            <person name="Abrahante J.E."/>
            <person name="Garbe J."/>
        </authorList>
    </citation>
    <scope>NUCLEOTIDE SEQUENCE</scope>
    <source>
        <strain evidence="2">Duluth1</strain>
        <tissue evidence="2">Whole animal</tissue>
    </source>
</reference>
<dbReference type="Proteomes" id="UP000828390">
    <property type="component" value="Unassembled WGS sequence"/>
</dbReference>
<evidence type="ECO:0000313" key="3">
    <source>
        <dbReference type="Proteomes" id="UP000828390"/>
    </source>
</evidence>
<sequence length="115" mass="12893">MLKQNYFWAWSMWAGRPRIDRIVIRDVQYQLDVNRCRNEEVNAEKVARTDGRTDGGDNHIIPRSNLEPAFTFINGPGRDLFQGSSANRVGGDSVQDGRTDGGDQNNITTLLKALG</sequence>